<organism evidence="2 3">
    <name type="scientific">Juglans regia</name>
    <name type="common">English walnut</name>
    <dbReference type="NCBI Taxonomy" id="51240"/>
    <lineage>
        <taxon>Eukaryota</taxon>
        <taxon>Viridiplantae</taxon>
        <taxon>Streptophyta</taxon>
        <taxon>Embryophyta</taxon>
        <taxon>Tracheophyta</taxon>
        <taxon>Spermatophyta</taxon>
        <taxon>Magnoliopsida</taxon>
        <taxon>eudicotyledons</taxon>
        <taxon>Gunneridae</taxon>
        <taxon>Pentapetalae</taxon>
        <taxon>rosids</taxon>
        <taxon>fabids</taxon>
        <taxon>Fagales</taxon>
        <taxon>Juglandaceae</taxon>
        <taxon>Juglans</taxon>
    </lineage>
</organism>
<name>A0A834D1E7_JUGRE</name>
<feature type="domain" description="Reverse transcriptase Ty1/copia-type" evidence="1">
    <location>
        <begin position="22"/>
        <end position="117"/>
    </location>
</feature>
<sequence length="155" mass="17621">MSAEICALEDNFIWTLEPLPPGFHQFQAYHSLFTLVTHTSITIVLIYVDDILVADNEISQIKVFKQILSTHFKTKDLGSLKYFLELEVAQSHKGIFLNQCKYALDILSDSGQLGARTASFLMEQHLMLNNQESTLLPDPCLYRHLVGCLIYLTIT</sequence>
<evidence type="ECO:0000259" key="1">
    <source>
        <dbReference type="Pfam" id="PF07727"/>
    </source>
</evidence>
<dbReference type="InterPro" id="IPR043502">
    <property type="entry name" value="DNA/RNA_pol_sf"/>
</dbReference>
<dbReference type="SUPFAM" id="SSF56672">
    <property type="entry name" value="DNA/RNA polymerases"/>
    <property type="match status" value="1"/>
</dbReference>
<dbReference type="InterPro" id="IPR013103">
    <property type="entry name" value="RVT_2"/>
</dbReference>
<evidence type="ECO:0000313" key="3">
    <source>
        <dbReference type="Proteomes" id="UP000619265"/>
    </source>
</evidence>
<protein>
    <recommendedName>
        <fullName evidence="1">Reverse transcriptase Ty1/copia-type domain-containing protein</fullName>
    </recommendedName>
</protein>
<reference evidence="2" key="1">
    <citation type="submission" date="2015-10" db="EMBL/GenBank/DDBJ databases">
        <authorList>
            <person name="Martinez-Garcia P.J."/>
            <person name="Crepeau M.W."/>
            <person name="Puiu D."/>
            <person name="Gonzalez-Ibeas D."/>
            <person name="Whalen J."/>
            <person name="Stevens K."/>
            <person name="Paul R."/>
            <person name="Butterfield T."/>
            <person name="Britton M."/>
            <person name="Reagan R."/>
            <person name="Chakraborty S."/>
            <person name="Walawage S.L."/>
            <person name="Vasquez-Gross H.A."/>
            <person name="Cardeno C."/>
            <person name="Famula R."/>
            <person name="Pratt K."/>
            <person name="Kuruganti S."/>
            <person name="Aradhya M.K."/>
            <person name="Leslie C.A."/>
            <person name="Dandekar A.M."/>
            <person name="Salzberg S.L."/>
            <person name="Wegrzyn J.L."/>
            <person name="Langley C.H."/>
            <person name="Neale D.B."/>
        </authorList>
    </citation>
    <scope>NUCLEOTIDE SEQUENCE</scope>
    <source>
        <tissue evidence="2">Leaves</tissue>
    </source>
</reference>
<evidence type="ECO:0000313" key="2">
    <source>
        <dbReference type="EMBL" id="KAF5477654.1"/>
    </source>
</evidence>
<comment type="caution">
    <text evidence="2">The sequence shown here is derived from an EMBL/GenBank/DDBJ whole genome shotgun (WGS) entry which is preliminary data.</text>
</comment>
<dbReference type="Pfam" id="PF07727">
    <property type="entry name" value="RVT_2"/>
    <property type="match status" value="1"/>
</dbReference>
<dbReference type="Gramene" id="Jr02_11840_p1">
    <property type="protein sequence ID" value="cds.Jr02_11840_p1"/>
    <property type="gene ID" value="Jr02_11840"/>
</dbReference>
<reference evidence="2" key="2">
    <citation type="submission" date="2020-03" db="EMBL/GenBank/DDBJ databases">
        <title>Walnut 2.0.</title>
        <authorList>
            <person name="Marrano A."/>
            <person name="Britton M."/>
            <person name="Zimin A.V."/>
            <person name="Zaini P.A."/>
            <person name="Workman R."/>
            <person name="Puiu D."/>
            <person name="Bianco L."/>
            <person name="Allen B.J."/>
            <person name="Troggio M."/>
            <person name="Leslie C.A."/>
            <person name="Timp W."/>
            <person name="Dendekar A."/>
            <person name="Salzberg S.L."/>
            <person name="Neale D.B."/>
        </authorList>
    </citation>
    <scope>NUCLEOTIDE SEQUENCE</scope>
    <source>
        <tissue evidence="2">Leaves</tissue>
    </source>
</reference>
<proteinExistence type="predicted"/>
<gene>
    <name evidence="2" type="ORF">F2P56_004274</name>
</gene>
<dbReference type="AlphaFoldDB" id="A0A834D1E7"/>
<accession>A0A834D1E7</accession>
<dbReference type="Proteomes" id="UP000619265">
    <property type="component" value="Unassembled WGS sequence"/>
</dbReference>
<dbReference type="EMBL" id="LIHL02000002">
    <property type="protein sequence ID" value="KAF5477654.1"/>
    <property type="molecule type" value="Genomic_DNA"/>
</dbReference>